<dbReference type="SUPFAM" id="SSF161098">
    <property type="entry name" value="MetI-like"/>
    <property type="match status" value="1"/>
</dbReference>
<dbReference type="PANTHER" id="PTHR30151">
    <property type="entry name" value="ALKANE SULFONATE ABC TRANSPORTER-RELATED, MEMBRANE SUBUNIT"/>
    <property type="match status" value="1"/>
</dbReference>
<feature type="domain" description="ABC transmembrane type-1" evidence="8">
    <location>
        <begin position="93"/>
        <end position="277"/>
    </location>
</feature>
<dbReference type="EMBL" id="JBBPCC010000003">
    <property type="protein sequence ID" value="MEK8127799.1"/>
    <property type="molecule type" value="Genomic_DNA"/>
</dbReference>
<feature type="transmembrane region" description="Helical" evidence="7">
    <location>
        <begin position="131"/>
        <end position="153"/>
    </location>
</feature>
<evidence type="ECO:0000256" key="6">
    <source>
        <dbReference type="ARBA" id="ARBA00023136"/>
    </source>
</evidence>
<evidence type="ECO:0000256" key="1">
    <source>
        <dbReference type="ARBA" id="ARBA00004651"/>
    </source>
</evidence>
<dbReference type="RefSeq" id="WP_341414848.1">
    <property type="nucleotide sequence ID" value="NZ_JBBPCC010000003.1"/>
</dbReference>
<evidence type="ECO:0000259" key="8">
    <source>
        <dbReference type="PROSITE" id="PS50928"/>
    </source>
</evidence>
<feature type="transmembrane region" description="Helical" evidence="7">
    <location>
        <begin position="207"/>
        <end position="235"/>
    </location>
</feature>
<dbReference type="PROSITE" id="PS50928">
    <property type="entry name" value="ABC_TM1"/>
    <property type="match status" value="1"/>
</dbReference>
<evidence type="ECO:0000256" key="2">
    <source>
        <dbReference type="ARBA" id="ARBA00022448"/>
    </source>
</evidence>
<evidence type="ECO:0000313" key="10">
    <source>
        <dbReference type="Proteomes" id="UP001469365"/>
    </source>
</evidence>
<evidence type="ECO:0000256" key="7">
    <source>
        <dbReference type="RuleBase" id="RU363032"/>
    </source>
</evidence>
<feature type="transmembrane region" description="Helical" evidence="7">
    <location>
        <begin position="100"/>
        <end position="124"/>
    </location>
</feature>
<accession>A0ABU9DG99</accession>
<keyword evidence="5 7" id="KW-1133">Transmembrane helix</keyword>
<protein>
    <submittedName>
        <fullName evidence="9">ABC transporter permease</fullName>
    </submittedName>
</protein>
<keyword evidence="6 7" id="KW-0472">Membrane</keyword>
<feature type="transmembrane region" description="Helical" evidence="7">
    <location>
        <begin position="255"/>
        <end position="276"/>
    </location>
</feature>
<keyword evidence="4 7" id="KW-0812">Transmembrane</keyword>
<evidence type="ECO:0000256" key="4">
    <source>
        <dbReference type="ARBA" id="ARBA00022692"/>
    </source>
</evidence>
<dbReference type="Pfam" id="PF00528">
    <property type="entry name" value="BPD_transp_1"/>
    <property type="match status" value="1"/>
</dbReference>
<reference evidence="9 10" key="1">
    <citation type="submission" date="2024-04" db="EMBL/GenBank/DDBJ databases">
        <title>draft genome sequnece of Paenibacillus filicis.</title>
        <authorList>
            <person name="Kim D.-U."/>
        </authorList>
    </citation>
    <scope>NUCLEOTIDE SEQUENCE [LARGE SCALE GENOMIC DNA]</scope>
    <source>
        <strain evidence="9 10">KACC14197</strain>
    </source>
</reference>
<comment type="subcellular location">
    <subcellularLocation>
        <location evidence="1 7">Cell membrane</location>
        <topology evidence="1 7">Multi-pass membrane protein</topology>
    </subcellularLocation>
</comment>
<evidence type="ECO:0000256" key="3">
    <source>
        <dbReference type="ARBA" id="ARBA00022475"/>
    </source>
</evidence>
<evidence type="ECO:0000256" key="5">
    <source>
        <dbReference type="ARBA" id="ARBA00022989"/>
    </source>
</evidence>
<dbReference type="Gene3D" id="1.10.3720.10">
    <property type="entry name" value="MetI-like"/>
    <property type="match status" value="1"/>
</dbReference>
<gene>
    <name evidence="9" type="ORF">WMW72_07690</name>
</gene>
<comment type="similarity">
    <text evidence="7">Belongs to the binding-protein-dependent transport system permease family.</text>
</comment>
<dbReference type="InterPro" id="IPR035906">
    <property type="entry name" value="MetI-like_sf"/>
</dbReference>
<keyword evidence="3" id="KW-1003">Cell membrane</keyword>
<sequence>MIELASEAAIRREPSAATADQVIELASERRSVPWSRRKSTTRIVSILSPLLLLALWEAFSRLGAIDARFFPAPTTIFSNLLRLFETGEMWLHLGVSLGRIAIGFLWGAIPGVVLGLIMGLSPIVRAAVMPIVNATFPVPKLALLPLILIVFGIGETSKIIVIAISVIYLTLINTMTGVMNIPSIYLDVGRNFRAGRWMFFKDVALPGALPLIFAGLKLGMGIALLVIMAAEFVGAKSGVGYFIWSSWNVFAVQDMYAGLIVIAVLGGVTTLLLDVLEHWIIPWKR</sequence>
<keyword evidence="2 7" id="KW-0813">Transport</keyword>
<feature type="transmembrane region" description="Helical" evidence="7">
    <location>
        <begin position="39"/>
        <end position="59"/>
    </location>
</feature>
<organism evidence="9 10">
    <name type="scientific">Paenibacillus filicis</name>
    <dbReference type="NCBI Taxonomy" id="669464"/>
    <lineage>
        <taxon>Bacteria</taxon>
        <taxon>Bacillati</taxon>
        <taxon>Bacillota</taxon>
        <taxon>Bacilli</taxon>
        <taxon>Bacillales</taxon>
        <taxon>Paenibacillaceae</taxon>
        <taxon>Paenibacillus</taxon>
    </lineage>
</organism>
<dbReference type="PANTHER" id="PTHR30151:SF25">
    <property type="entry name" value="TAURINE TRANSPORT SYSTEM PERMEASE PROTEIN TAUC"/>
    <property type="match status" value="1"/>
</dbReference>
<feature type="transmembrane region" description="Helical" evidence="7">
    <location>
        <begin position="159"/>
        <end position="186"/>
    </location>
</feature>
<evidence type="ECO:0000313" key="9">
    <source>
        <dbReference type="EMBL" id="MEK8127799.1"/>
    </source>
</evidence>
<proteinExistence type="inferred from homology"/>
<name>A0ABU9DG99_9BACL</name>
<comment type="caution">
    <text evidence="9">The sequence shown here is derived from an EMBL/GenBank/DDBJ whole genome shotgun (WGS) entry which is preliminary data.</text>
</comment>
<dbReference type="Proteomes" id="UP001469365">
    <property type="component" value="Unassembled WGS sequence"/>
</dbReference>
<keyword evidence="10" id="KW-1185">Reference proteome</keyword>
<dbReference type="InterPro" id="IPR000515">
    <property type="entry name" value="MetI-like"/>
</dbReference>
<dbReference type="CDD" id="cd06261">
    <property type="entry name" value="TM_PBP2"/>
    <property type="match status" value="1"/>
</dbReference>